<feature type="non-terminal residue" evidence="2">
    <location>
        <position position="1"/>
    </location>
</feature>
<proteinExistence type="predicted"/>
<evidence type="ECO:0000313" key="2">
    <source>
        <dbReference type="EMBL" id="CAF5214592.1"/>
    </source>
</evidence>
<evidence type="ECO:0000313" key="3">
    <source>
        <dbReference type="Proteomes" id="UP000681720"/>
    </source>
</evidence>
<comment type="caution">
    <text evidence="2">The sequence shown here is derived from an EMBL/GenBank/DDBJ whole genome shotgun (WGS) entry which is preliminary data.</text>
</comment>
<organism evidence="2 3">
    <name type="scientific">Rotaria magnacalcarata</name>
    <dbReference type="NCBI Taxonomy" id="392030"/>
    <lineage>
        <taxon>Eukaryota</taxon>
        <taxon>Metazoa</taxon>
        <taxon>Spiralia</taxon>
        <taxon>Gnathifera</taxon>
        <taxon>Rotifera</taxon>
        <taxon>Eurotatoria</taxon>
        <taxon>Bdelloidea</taxon>
        <taxon>Philodinida</taxon>
        <taxon>Philodinidae</taxon>
        <taxon>Rotaria</taxon>
    </lineage>
</organism>
<dbReference type="AlphaFoldDB" id="A0A8S3JCP4"/>
<reference evidence="2" key="1">
    <citation type="submission" date="2021-02" db="EMBL/GenBank/DDBJ databases">
        <authorList>
            <person name="Nowell W R."/>
        </authorList>
    </citation>
    <scope>NUCLEOTIDE SEQUENCE</scope>
</reference>
<dbReference type="EMBL" id="CAJOBJ010356337">
    <property type="protein sequence ID" value="CAF5214592.1"/>
    <property type="molecule type" value="Genomic_DNA"/>
</dbReference>
<evidence type="ECO:0000256" key="1">
    <source>
        <dbReference type="SAM" id="MobiDB-lite"/>
    </source>
</evidence>
<protein>
    <submittedName>
        <fullName evidence="2">Uncharacterized protein</fullName>
    </submittedName>
</protein>
<name>A0A8S3JCP4_9BILA</name>
<dbReference type="Proteomes" id="UP000681720">
    <property type="component" value="Unassembled WGS sequence"/>
</dbReference>
<feature type="compositionally biased region" description="Low complexity" evidence="1">
    <location>
        <begin position="9"/>
        <end position="20"/>
    </location>
</feature>
<gene>
    <name evidence="2" type="ORF">GIL414_LOCUS81014</name>
</gene>
<accession>A0A8S3JCP4</accession>
<feature type="region of interest" description="Disordered" evidence="1">
    <location>
        <begin position="1"/>
        <end position="45"/>
    </location>
</feature>
<sequence>NSSIHATDSRSTTVSESTSTSDHHQHVSPPLSRNHHPLSQSTVDSLHSFPQDSVTIDSIDTAVYNHEQSYEAERLAPETAYTTWFRMLGSLGNINQIRSAEQHNRIMRTLFDIWKMLCRIHILSKDTLHGDLYFDGPPLLIFAPWLFEVCFK</sequence>